<evidence type="ECO:0000313" key="8">
    <source>
        <dbReference type="Proteomes" id="UP000178526"/>
    </source>
</evidence>
<sequence>MAVYKIPYKETATWYIDYYHEGKRIKERIGREVQGITRKDAEKALKARQGEIVQGKFNLATASKSVAFDVMVTHYLEWSKVNKKSHKTDCLNTSRLLESFSGMSLKDITSWHIEKYKSKRLKDGLRVASVNREVACLKHIFTKAIEWGKAKENPVKKVKLFKENNKRVRFLSKAEMESLLSACRKSQSPCLYNMVILALNTGMRRGEIFGLKWEDIDSERKIITIRETKNGEARRIPFNDEVMKLLGEIPKFESPYLFPGKKGERLNNFSNAFVRVREKAGLKDFRFHDLRHTFASYLVMSGVDLFTVKELLGHKDIDMTIRYSHLAPEHKKVAVNKVGDIMKKALENSNGSPESVKEKEALILPMAINI</sequence>
<comment type="similarity">
    <text evidence="1">Belongs to the 'phage' integrase family.</text>
</comment>
<dbReference type="EMBL" id="MGDB01000026">
    <property type="protein sequence ID" value="OGL42797.1"/>
    <property type="molecule type" value="Genomic_DNA"/>
</dbReference>
<dbReference type="SUPFAM" id="SSF56349">
    <property type="entry name" value="DNA breaking-rejoining enzymes"/>
    <property type="match status" value="1"/>
</dbReference>
<dbReference type="PROSITE" id="PS51900">
    <property type="entry name" value="CB"/>
    <property type="match status" value="1"/>
</dbReference>
<dbReference type="InterPro" id="IPR002104">
    <property type="entry name" value="Integrase_catalytic"/>
</dbReference>
<dbReference type="InterPro" id="IPR050090">
    <property type="entry name" value="Tyrosine_recombinase_XerCD"/>
</dbReference>
<dbReference type="InterPro" id="IPR010998">
    <property type="entry name" value="Integrase_recombinase_N"/>
</dbReference>
<dbReference type="AlphaFoldDB" id="A0A1F7RPH0"/>
<protein>
    <recommendedName>
        <fullName evidence="9">Tyr recombinase domain-containing protein</fullName>
    </recommendedName>
</protein>
<accession>A0A1F7RPH0</accession>
<dbReference type="PROSITE" id="PS51898">
    <property type="entry name" value="TYR_RECOMBINASE"/>
    <property type="match status" value="1"/>
</dbReference>
<dbReference type="InterPro" id="IPR013762">
    <property type="entry name" value="Integrase-like_cat_sf"/>
</dbReference>
<dbReference type="Gene3D" id="1.10.150.130">
    <property type="match status" value="1"/>
</dbReference>
<evidence type="ECO:0000256" key="3">
    <source>
        <dbReference type="ARBA" id="ARBA00023172"/>
    </source>
</evidence>
<evidence type="ECO:0000313" key="7">
    <source>
        <dbReference type="EMBL" id="OGL42797.1"/>
    </source>
</evidence>
<dbReference type="InterPro" id="IPR057084">
    <property type="entry name" value="Int_N"/>
</dbReference>
<evidence type="ECO:0000259" key="6">
    <source>
        <dbReference type="PROSITE" id="PS51900"/>
    </source>
</evidence>
<organism evidence="7 8">
    <name type="scientific">Candidatus Schekmanbacteria bacterium GWA2_38_11</name>
    <dbReference type="NCBI Taxonomy" id="1817876"/>
    <lineage>
        <taxon>Bacteria</taxon>
        <taxon>Candidatus Schekmaniibacteriota</taxon>
    </lineage>
</organism>
<evidence type="ECO:0000259" key="5">
    <source>
        <dbReference type="PROSITE" id="PS51898"/>
    </source>
</evidence>
<dbReference type="PANTHER" id="PTHR30349:SF64">
    <property type="entry name" value="PROPHAGE INTEGRASE INTD-RELATED"/>
    <property type="match status" value="1"/>
</dbReference>
<dbReference type="GO" id="GO:0006310">
    <property type="term" value="P:DNA recombination"/>
    <property type="evidence" value="ECO:0007669"/>
    <property type="project" value="UniProtKB-KW"/>
</dbReference>
<dbReference type="GO" id="GO:0003677">
    <property type="term" value="F:DNA binding"/>
    <property type="evidence" value="ECO:0007669"/>
    <property type="project" value="UniProtKB-UniRule"/>
</dbReference>
<evidence type="ECO:0000256" key="2">
    <source>
        <dbReference type="ARBA" id="ARBA00023125"/>
    </source>
</evidence>
<dbReference type="CDD" id="cd00796">
    <property type="entry name" value="INT_Rci_Hp1_C"/>
    <property type="match status" value="1"/>
</dbReference>
<dbReference type="InterPro" id="IPR044068">
    <property type="entry name" value="CB"/>
</dbReference>
<dbReference type="GO" id="GO:0015074">
    <property type="term" value="P:DNA integration"/>
    <property type="evidence" value="ECO:0007669"/>
    <property type="project" value="InterPro"/>
</dbReference>
<gene>
    <name evidence="7" type="ORF">A2042_09615</name>
</gene>
<dbReference type="PANTHER" id="PTHR30349">
    <property type="entry name" value="PHAGE INTEGRASE-RELATED"/>
    <property type="match status" value="1"/>
</dbReference>
<feature type="domain" description="Core-binding (CB)" evidence="6">
    <location>
        <begin position="66"/>
        <end position="145"/>
    </location>
</feature>
<dbReference type="Proteomes" id="UP000178526">
    <property type="component" value="Unassembled WGS sequence"/>
</dbReference>
<dbReference type="InterPro" id="IPR011010">
    <property type="entry name" value="DNA_brk_join_enz"/>
</dbReference>
<keyword evidence="3" id="KW-0233">DNA recombination</keyword>
<comment type="caution">
    <text evidence="7">The sequence shown here is derived from an EMBL/GenBank/DDBJ whole genome shotgun (WGS) entry which is preliminary data.</text>
</comment>
<evidence type="ECO:0008006" key="9">
    <source>
        <dbReference type="Google" id="ProtNLM"/>
    </source>
</evidence>
<proteinExistence type="inferred from homology"/>
<dbReference type="Gene3D" id="1.10.443.10">
    <property type="entry name" value="Intergrase catalytic core"/>
    <property type="match status" value="1"/>
</dbReference>
<evidence type="ECO:0000256" key="1">
    <source>
        <dbReference type="ARBA" id="ARBA00008857"/>
    </source>
</evidence>
<evidence type="ECO:0000256" key="4">
    <source>
        <dbReference type="PROSITE-ProRule" id="PRU01248"/>
    </source>
</evidence>
<feature type="domain" description="Tyr recombinase" evidence="5">
    <location>
        <begin position="166"/>
        <end position="336"/>
    </location>
</feature>
<name>A0A1F7RPH0_9BACT</name>
<dbReference type="Pfam" id="PF00589">
    <property type="entry name" value="Phage_integrase"/>
    <property type="match status" value="1"/>
</dbReference>
<dbReference type="Pfam" id="PF24624">
    <property type="entry name" value="Int_N"/>
    <property type="match status" value="1"/>
</dbReference>
<keyword evidence="2 4" id="KW-0238">DNA-binding</keyword>
<reference evidence="7 8" key="1">
    <citation type="journal article" date="2016" name="Nat. Commun.">
        <title>Thousands of microbial genomes shed light on interconnected biogeochemical processes in an aquifer system.</title>
        <authorList>
            <person name="Anantharaman K."/>
            <person name="Brown C.T."/>
            <person name="Hug L.A."/>
            <person name="Sharon I."/>
            <person name="Castelle C.J."/>
            <person name="Probst A.J."/>
            <person name="Thomas B.C."/>
            <person name="Singh A."/>
            <person name="Wilkins M.J."/>
            <person name="Karaoz U."/>
            <person name="Brodie E.L."/>
            <person name="Williams K.H."/>
            <person name="Hubbard S.S."/>
            <person name="Banfield J.F."/>
        </authorList>
    </citation>
    <scope>NUCLEOTIDE SEQUENCE [LARGE SCALE GENOMIC DNA]</scope>
</reference>